<proteinExistence type="predicted"/>
<gene>
    <name evidence="1" type="ORF">KXJ69_07710</name>
</gene>
<dbReference type="InterPro" id="IPR046144">
    <property type="entry name" value="DUF6146"/>
</dbReference>
<dbReference type="Proteomes" id="UP001138686">
    <property type="component" value="Unassembled WGS sequence"/>
</dbReference>
<dbReference type="RefSeq" id="WP_219052428.1">
    <property type="nucleotide sequence ID" value="NZ_JAHWDP010000003.1"/>
</dbReference>
<dbReference type="Pfam" id="PF19643">
    <property type="entry name" value="DUF6146"/>
    <property type="match status" value="1"/>
</dbReference>
<evidence type="ECO:0008006" key="3">
    <source>
        <dbReference type="Google" id="ProtNLM"/>
    </source>
</evidence>
<name>A0A9X1FPD3_9FLAO</name>
<dbReference type="EMBL" id="JAHWDP010000003">
    <property type="protein sequence ID" value="MBW2937987.1"/>
    <property type="molecule type" value="Genomic_DNA"/>
</dbReference>
<sequence>MKHVIIILVTIIAFASCKSTYSNGDSDSNEISNDTIKIKNDSLEYEIMIIEPGFNNWLATQPPRGYYGQSFLESRNQQFVQQYNYRVQNPQQFDPLLYQQEINYRMGVDYGYEVNYMLYNYFIYFQRQYKQNFIGGRRRN</sequence>
<dbReference type="PROSITE" id="PS51257">
    <property type="entry name" value="PROKAR_LIPOPROTEIN"/>
    <property type="match status" value="1"/>
</dbReference>
<evidence type="ECO:0000313" key="1">
    <source>
        <dbReference type="EMBL" id="MBW2937987.1"/>
    </source>
</evidence>
<evidence type="ECO:0000313" key="2">
    <source>
        <dbReference type="Proteomes" id="UP001138686"/>
    </source>
</evidence>
<dbReference type="AlphaFoldDB" id="A0A9X1FPD3"/>
<organism evidence="1 2">
    <name type="scientific">Halomarinibacterium sedimenti</name>
    <dbReference type="NCBI Taxonomy" id="2857106"/>
    <lineage>
        <taxon>Bacteria</taxon>
        <taxon>Pseudomonadati</taxon>
        <taxon>Bacteroidota</taxon>
        <taxon>Flavobacteriia</taxon>
        <taxon>Flavobacteriales</taxon>
        <taxon>Flavobacteriaceae</taxon>
        <taxon>Halomarinibacterium</taxon>
    </lineage>
</organism>
<comment type="caution">
    <text evidence="1">The sequence shown here is derived from an EMBL/GenBank/DDBJ whole genome shotgun (WGS) entry which is preliminary data.</text>
</comment>
<accession>A0A9X1FPD3</accession>
<reference evidence="1" key="1">
    <citation type="submission" date="2021-07" db="EMBL/GenBank/DDBJ databases">
        <title>Aureisphaera sp. CAU 1614 isolated from sea sediment.</title>
        <authorList>
            <person name="Kim W."/>
        </authorList>
    </citation>
    <scope>NUCLEOTIDE SEQUENCE</scope>
    <source>
        <strain evidence="1">CAU 1614</strain>
    </source>
</reference>
<keyword evidence="2" id="KW-1185">Reference proteome</keyword>
<protein>
    <recommendedName>
        <fullName evidence="3">Lipoprotein</fullName>
    </recommendedName>
</protein>